<name>A0A839QWE9_9MICC</name>
<accession>A0A839QWE9</accession>
<comment type="caution">
    <text evidence="1">The sequence shown here is derived from an EMBL/GenBank/DDBJ whole genome shotgun (WGS) entry which is preliminary data.</text>
</comment>
<dbReference type="AlphaFoldDB" id="A0A839QWE9"/>
<proteinExistence type="predicted"/>
<evidence type="ECO:0000313" key="1">
    <source>
        <dbReference type="EMBL" id="MBB2997632.1"/>
    </source>
</evidence>
<reference evidence="1 2" key="1">
    <citation type="submission" date="2020-08" db="EMBL/GenBank/DDBJ databases">
        <title>Sequencing the genomes of 1000 actinobacteria strains.</title>
        <authorList>
            <person name="Klenk H.-P."/>
        </authorList>
    </citation>
    <scope>NUCLEOTIDE SEQUENCE [LARGE SCALE GENOMIC DNA]</scope>
    <source>
        <strain evidence="1 2">DSM 22826</strain>
    </source>
</reference>
<gene>
    <name evidence="1" type="ORF">E9229_003904</name>
</gene>
<dbReference type="EMBL" id="JACHVS010000005">
    <property type="protein sequence ID" value="MBB2997632.1"/>
    <property type="molecule type" value="Genomic_DNA"/>
</dbReference>
<dbReference type="Proteomes" id="UP000523000">
    <property type="component" value="Unassembled WGS sequence"/>
</dbReference>
<sequence length="162" mass="16417">MSKSLPIVGTALSRLGLFAVVLALIGGLLGMHTMGIVHAKAMASASMAHPALVLTPAMEGTAGERTTTSHSLGQANLVAGMAKPALHGGPIGCGFSPSDDHASMTGHGTCVPSFGPDFLGLPTPGALTWTQVRTAFTRAPGPKSMGRVPDPPSLIQLSINRT</sequence>
<organism evidence="1 2">
    <name type="scientific">Paeniglutamicibacter cryotolerans</name>
    <dbReference type="NCBI Taxonomy" id="670079"/>
    <lineage>
        <taxon>Bacteria</taxon>
        <taxon>Bacillati</taxon>
        <taxon>Actinomycetota</taxon>
        <taxon>Actinomycetes</taxon>
        <taxon>Micrococcales</taxon>
        <taxon>Micrococcaceae</taxon>
        <taxon>Paeniglutamicibacter</taxon>
    </lineage>
</organism>
<protein>
    <submittedName>
        <fullName evidence="1">Uncharacterized protein</fullName>
    </submittedName>
</protein>
<keyword evidence="2" id="KW-1185">Reference proteome</keyword>
<evidence type="ECO:0000313" key="2">
    <source>
        <dbReference type="Proteomes" id="UP000523000"/>
    </source>
</evidence>